<sequence length="166" mass="18160">MAALFLAVFLCSTAICLGQLNMRFFPTNPTPIETADLPFRTSMIRPGAGPLRRIPVNNADDPFREAIDGDTTTPRTRMTATSDGGLTTTPASSEDEWTTTSVESYDEQTTTSTQSSTSVRTTTPALDTRNSTLMTPYFRRCCINKKLPQGCIDRCSFDSSDNGVRP</sequence>
<evidence type="ECO:0000256" key="2">
    <source>
        <dbReference type="SAM" id="SignalP"/>
    </source>
</evidence>
<feature type="region of interest" description="Disordered" evidence="1">
    <location>
        <begin position="56"/>
        <end position="125"/>
    </location>
</feature>
<evidence type="ECO:0000313" key="4">
    <source>
        <dbReference type="WBParaSite" id="nRc.2.0.1.t34137-RA"/>
    </source>
</evidence>
<dbReference type="AlphaFoldDB" id="A0A915K8B8"/>
<accession>A0A915K8B8</accession>
<feature type="compositionally biased region" description="Low complexity" evidence="1">
    <location>
        <begin position="71"/>
        <end position="81"/>
    </location>
</feature>
<proteinExistence type="predicted"/>
<reference evidence="4" key="1">
    <citation type="submission" date="2022-11" db="UniProtKB">
        <authorList>
            <consortium name="WormBaseParasite"/>
        </authorList>
    </citation>
    <scope>IDENTIFICATION</scope>
</reference>
<dbReference type="WBParaSite" id="nRc.2.0.1.t34137-RA">
    <property type="protein sequence ID" value="nRc.2.0.1.t34137-RA"/>
    <property type="gene ID" value="nRc.2.0.1.g34137"/>
</dbReference>
<feature type="chain" id="PRO_5036860553" evidence="2">
    <location>
        <begin position="19"/>
        <end position="166"/>
    </location>
</feature>
<dbReference type="Proteomes" id="UP000887565">
    <property type="component" value="Unplaced"/>
</dbReference>
<keyword evidence="2" id="KW-0732">Signal</keyword>
<keyword evidence="3" id="KW-1185">Reference proteome</keyword>
<protein>
    <submittedName>
        <fullName evidence="4">Uncharacterized protein</fullName>
    </submittedName>
</protein>
<feature type="compositionally biased region" description="Polar residues" evidence="1">
    <location>
        <begin position="82"/>
        <end position="103"/>
    </location>
</feature>
<evidence type="ECO:0000256" key="1">
    <source>
        <dbReference type="SAM" id="MobiDB-lite"/>
    </source>
</evidence>
<feature type="signal peptide" evidence="2">
    <location>
        <begin position="1"/>
        <end position="18"/>
    </location>
</feature>
<evidence type="ECO:0000313" key="3">
    <source>
        <dbReference type="Proteomes" id="UP000887565"/>
    </source>
</evidence>
<name>A0A915K8B8_ROMCU</name>
<feature type="compositionally biased region" description="Low complexity" evidence="1">
    <location>
        <begin position="109"/>
        <end position="123"/>
    </location>
</feature>
<organism evidence="3 4">
    <name type="scientific">Romanomermis culicivorax</name>
    <name type="common">Nematode worm</name>
    <dbReference type="NCBI Taxonomy" id="13658"/>
    <lineage>
        <taxon>Eukaryota</taxon>
        <taxon>Metazoa</taxon>
        <taxon>Ecdysozoa</taxon>
        <taxon>Nematoda</taxon>
        <taxon>Enoplea</taxon>
        <taxon>Dorylaimia</taxon>
        <taxon>Mermithida</taxon>
        <taxon>Mermithoidea</taxon>
        <taxon>Mermithidae</taxon>
        <taxon>Romanomermis</taxon>
    </lineage>
</organism>